<proteinExistence type="predicted"/>
<evidence type="ECO:0000313" key="1">
    <source>
        <dbReference type="EMBL" id="MBJ6727998.1"/>
    </source>
</evidence>
<name>A0A8J7M4Z5_9BACT</name>
<keyword evidence="2" id="KW-1185">Reference proteome</keyword>
<dbReference type="RefSeq" id="WP_199387137.1">
    <property type="nucleotide sequence ID" value="NZ_JAEMHM010000036.1"/>
</dbReference>
<accession>A0A8J7M4Z5</accession>
<organism evidence="1 2">
    <name type="scientific">Geomesophilobacter sediminis</name>
    <dbReference type="NCBI Taxonomy" id="2798584"/>
    <lineage>
        <taxon>Bacteria</taxon>
        <taxon>Pseudomonadati</taxon>
        <taxon>Thermodesulfobacteriota</taxon>
        <taxon>Desulfuromonadia</taxon>
        <taxon>Geobacterales</taxon>
        <taxon>Geobacteraceae</taxon>
        <taxon>Geomesophilobacter</taxon>
    </lineage>
</organism>
<dbReference type="Proteomes" id="UP000636888">
    <property type="component" value="Unassembled WGS sequence"/>
</dbReference>
<dbReference type="AlphaFoldDB" id="A0A8J7M4Z5"/>
<dbReference type="EMBL" id="JAEMHM010000036">
    <property type="protein sequence ID" value="MBJ6727998.1"/>
    <property type="molecule type" value="Genomic_DNA"/>
</dbReference>
<evidence type="ECO:0000313" key="2">
    <source>
        <dbReference type="Proteomes" id="UP000636888"/>
    </source>
</evidence>
<reference evidence="1" key="1">
    <citation type="submission" date="2020-12" db="EMBL/GenBank/DDBJ databases">
        <title>Geomonas sp. Red875, isolated from river sediment.</title>
        <authorList>
            <person name="Xu Z."/>
            <person name="Zhang Z."/>
            <person name="Masuda Y."/>
            <person name="Itoh H."/>
            <person name="Senoo K."/>
        </authorList>
    </citation>
    <scope>NUCLEOTIDE SEQUENCE</scope>
    <source>
        <strain evidence="1">Red875</strain>
    </source>
</reference>
<protein>
    <submittedName>
        <fullName evidence="1">Uncharacterized protein</fullName>
    </submittedName>
</protein>
<comment type="caution">
    <text evidence="1">The sequence shown here is derived from an EMBL/GenBank/DDBJ whole genome shotgun (WGS) entry which is preliminary data.</text>
</comment>
<sequence length="103" mass="11117">MARRSSLYLSGLTVLSLAAGILLLQGAFAERQAAFSLAESARLVRELDLTDLCLFTEASYTRHPAVTDLSTPFQDGPLSLEHFPTGSLVGIPPHLTKTLARAY</sequence>
<gene>
    <name evidence="1" type="ORF">JFN93_25095</name>
</gene>